<sequence length="116" mass="12740">MKRGQDFFLGYSPERINPGDREHTVERITKVVAGENTAVTAQLAEVYGAVTTGGVFEAASIKVAEAAKVIENSQRDINIAFINEITMIFEKLGISIYDVLDASATKWNFLNFKPGL</sequence>
<dbReference type="PIRSF" id="PIRSF500136">
    <property type="entry name" value="UDP_ManNAc_DH"/>
    <property type="match status" value="1"/>
</dbReference>
<dbReference type="InterPro" id="IPR014026">
    <property type="entry name" value="UDP-Glc/GDP-Man_DH_dimer"/>
</dbReference>
<dbReference type="InterPro" id="IPR017476">
    <property type="entry name" value="UDP-Glc/GDP-Man"/>
</dbReference>
<feature type="domain" description="UDP-glucose/GDP-mannose dehydrogenase dimerisation" evidence="2">
    <location>
        <begin position="63"/>
        <end position="115"/>
    </location>
</feature>
<dbReference type="InterPro" id="IPR028359">
    <property type="entry name" value="UDP_ManNAc/GlcNAc_DH"/>
</dbReference>
<keyword evidence="4" id="KW-1185">Reference proteome</keyword>
<dbReference type="STRING" id="1244869.H261_23412"/>
<dbReference type="AlphaFoldDB" id="M3A3J9"/>
<reference evidence="3 4" key="1">
    <citation type="journal article" date="2014" name="Genome Announc.">
        <title>Draft Genome Sequence of Magnetospirillum sp. Strain SO-1, a Freshwater Magnetotactic Bacterium Isolated from the Ol'khovka River, Russia.</title>
        <authorList>
            <person name="Grouzdev D.S."/>
            <person name="Dziuba M.V."/>
            <person name="Sukhacheva M.S."/>
            <person name="Mardanov A.V."/>
            <person name="Beletskiy A.V."/>
            <person name="Kuznetsov B.B."/>
            <person name="Skryabin K.G."/>
        </authorList>
    </citation>
    <scope>NUCLEOTIDE SEQUENCE [LARGE SCALE GENOMIC DNA]</scope>
    <source>
        <strain evidence="3 4">SO-1</strain>
    </source>
</reference>
<feature type="non-terminal residue" evidence="3">
    <location>
        <position position="116"/>
    </location>
</feature>
<evidence type="ECO:0000313" key="3">
    <source>
        <dbReference type="EMBL" id="EME67458.1"/>
    </source>
</evidence>
<dbReference type="PIRSF" id="PIRSF000124">
    <property type="entry name" value="UDPglc_GDPman_dh"/>
    <property type="match status" value="1"/>
</dbReference>
<evidence type="ECO:0000313" key="4">
    <source>
        <dbReference type="Proteomes" id="UP000011744"/>
    </source>
</evidence>
<accession>M3A3J9</accession>
<gene>
    <name evidence="3" type="ORF">H261_23412</name>
</gene>
<comment type="similarity">
    <text evidence="1">Belongs to the UDP-glucose/GDP-mannose dehydrogenase family.</text>
</comment>
<dbReference type="Proteomes" id="UP000011744">
    <property type="component" value="Unassembled WGS sequence"/>
</dbReference>
<dbReference type="InterPro" id="IPR008927">
    <property type="entry name" value="6-PGluconate_DH-like_C_sf"/>
</dbReference>
<name>M3A3J9_9PROT</name>
<comment type="caution">
    <text evidence="3">The sequence shown here is derived from an EMBL/GenBank/DDBJ whole genome shotgun (WGS) entry which is preliminary data.</text>
</comment>
<protein>
    <submittedName>
        <fullName evidence="3">UDP-N-acetyl-D-mannosaminuronate dehydrogenase</fullName>
    </submittedName>
</protein>
<proteinExistence type="inferred from homology"/>
<evidence type="ECO:0000259" key="2">
    <source>
        <dbReference type="Pfam" id="PF00984"/>
    </source>
</evidence>
<dbReference type="PANTHER" id="PTHR43491">
    <property type="entry name" value="UDP-N-ACETYL-D-MANNOSAMINE DEHYDROGENASE"/>
    <property type="match status" value="1"/>
</dbReference>
<dbReference type="GO" id="GO:0051287">
    <property type="term" value="F:NAD binding"/>
    <property type="evidence" value="ECO:0007669"/>
    <property type="project" value="InterPro"/>
</dbReference>
<evidence type="ECO:0000256" key="1">
    <source>
        <dbReference type="ARBA" id="ARBA00006601"/>
    </source>
</evidence>
<dbReference type="Pfam" id="PF00984">
    <property type="entry name" value="UDPG_MGDP_dh"/>
    <property type="match status" value="1"/>
</dbReference>
<dbReference type="EMBL" id="AONQ01000217">
    <property type="protein sequence ID" value="EME67458.1"/>
    <property type="molecule type" value="Genomic_DNA"/>
</dbReference>
<dbReference type="Gene3D" id="3.40.50.720">
    <property type="entry name" value="NAD(P)-binding Rossmann-like Domain"/>
    <property type="match status" value="2"/>
</dbReference>
<organism evidence="3 4">
    <name type="scientific">Paramagnetospirillum caucaseum</name>
    <dbReference type="NCBI Taxonomy" id="1244869"/>
    <lineage>
        <taxon>Bacteria</taxon>
        <taxon>Pseudomonadati</taxon>
        <taxon>Pseudomonadota</taxon>
        <taxon>Alphaproteobacteria</taxon>
        <taxon>Rhodospirillales</taxon>
        <taxon>Magnetospirillaceae</taxon>
        <taxon>Paramagnetospirillum</taxon>
    </lineage>
</organism>
<dbReference type="SUPFAM" id="SSF48179">
    <property type="entry name" value="6-phosphogluconate dehydrogenase C-terminal domain-like"/>
    <property type="match status" value="1"/>
</dbReference>
<dbReference type="eggNOG" id="COG0677">
    <property type="taxonomic scope" value="Bacteria"/>
</dbReference>
<dbReference type="GO" id="GO:0000271">
    <property type="term" value="P:polysaccharide biosynthetic process"/>
    <property type="evidence" value="ECO:0007669"/>
    <property type="project" value="InterPro"/>
</dbReference>
<dbReference type="PANTHER" id="PTHR43491:SF2">
    <property type="entry name" value="UDP-N-ACETYL-D-MANNOSAMINE DEHYDROGENASE"/>
    <property type="match status" value="1"/>
</dbReference>
<dbReference type="GO" id="GO:0016616">
    <property type="term" value="F:oxidoreductase activity, acting on the CH-OH group of donors, NAD or NADP as acceptor"/>
    <property type="evidence" value="ECO:0007669"/>
    <property type="project" value="InterPro"/>
</dbReference>
<dbReference type="GO" id="GO:0016628">
    <property type="term" value="F:oxidoreductase activity, acting on the CH-CH group of donors, NAD or NADP as acceptor"/>
    <property type="evidence" value="ECO:0007669"/>
    <property type="project" value="InterPro"/>
</dbReference>